<protein>
    <recommendedName>
        <fullName evidence="3">MyBP-C tri-helix bundle domain-containing protein</fullName>
    </recommendedName>
</protein>
<feature type="domain" description="MyBP-C tri-helix bundle" evidence="3">
    <location>
        <begin position="48"/>
        <end position="74"/>
    </location>
</feature>
<organism evidence="4 5">
    <name type="scientific">Pogonophryne albipinna</name>
    <dbReference type="NCBI Taxonomy" id="1090488"/>
    <lineage>
        <taxon>Eukaryota</taxon>
        <taxon>Metazoa</taxon>
        <taxon>Chordata</taxon>
        <taxon>Craniata</taxon>
        <taxon>Vertebrata</taxon>
        <taxon>Euteleostomi</taxon>
        <taxon>Actinopterygii</taxon>
        <taxon>Neopterygii</taxon>
        <taxon>Teleostei</taxon>
        <taxon>Neoteleostei</taxon>
        <taxon>Acanthomorphata</taxon>
        <taxon>Eupercaria</taxon>
        <taxon>Perciformes</taxon>
        <taxon>Notothenioidei</taxon>
        <taxon>Pogonophryne</taxon>
    </lineage>
</organism>
<comment type="caution">
    <text evidence="4">The sequence shown here is derived from an EMBL/GenBank/DDBJ whole genome shotgun (WGS) entry which is preliminary data.</text>
</comment>
<accession>A0AAD6B465</accession>
<evidence type="ECO:0000256" key="1">
    <source>
        <dbReference type="ARBA" id="ARBA00022737"/>
    </source>
</evidence>
<evidence type="ECO:0000313" key="5">
    <source>
        <dbReference type="Proteomes" id="UP001219934"/>
    </source>
</evidence>
<dbReference type="InterPro" id="IPR040849">
    <property type="entry name" value="MyBP-C_THB"/>
</dbReference>
<proteinExistence type="predicted"/>
<keyword evidence="5" id="KW-1185">Reference proteome</keyword>
<name>A0AAD6B465_9TELE</name>
<gene>
    <name evidence="4" type="ORF">JOQ06_002304</name>
</gene>
<sequence>MLLPPKARRSPLFCILIVTENLALAFKKMLKKCNVGKREEKWPPIEEEMLKILARNDKKDDERICTEHSFTDFRASSRS</sequence>
<evidence type="ECO:0000313" key="4">
    <source>
        <dbReference type="EMBL" id="KAJ4937672.1"/>
    </source>
</evidence>
<dbReference type="Pfam" id="PF18362">
    <property type="entry name" value="THB"/>
    <property type="match status" value="1"/>
</dbReference>
<keyword evidence="1" id="KW-0677">Repeat</keyword>
<evidence type="ECO:0000256" key="2">
    <source>
        <dbReference type="ARBA" id="ARBA00023319"/>
    </source>
</evidence>
<reference evidence="4" key="1">
    <citation type="submission" date="2022-11" db="EMBL/GenBank/DDBJ databases">
        <title>Chromosome-level genome of Pogonophryne albipinna.</title>
        <authorList>
            <person name="Jo E."/>
        </authorList>
    </citation>
    <scope>NUCLEOTIDE SEQUENCE</scope>
    <source>
        <strain evidence="4">SGF0006</strain>
        <tissue evidence="4">Muscle</tissue>
    </source>
</reference>
<dbReference type="EMBL" id="JAPTMU010000009">
    <property type="protein sequence ID" value="KAJ4937672.1"/>
    <property type="molecule type" value="Genomic_DNA"/>
</dbReference>
<evidence type="ECO:0000259" key="3">
    <source>
        <dbReference type="Pfam" id="PF18362"/>
    </source>
</evidence>
<dbReference type="AlphaFoldDB" id="A0AAD6B465"/>
<keyword evidence="2" id="KW-0393">Immunoglobulin domain</keyword>
<dbReference type="Proteomes" id="UP001219934">
    <property type="component" value="Unassembled WGS sequence"/>
</dbReference>